<protein>
    <recommendedName>
        <fullName evidence="1">Heterokaryon incompatibility domain-containing protein</fullName>
    </recommendedName>
</protein>
<evidence type="ECO:0000259" key="1">
    <source>
        <dbReference type="Pfam" id="PF06985"/>
    </source>
</evidence>
<evidence type="ECO:0000313" key="3">
    <source>
        <dbReference type="Proteomes" id="UP001243989"/>
    </source>
</evidence>
<feature type="non-terminal residue" evidence="2">
    <location>
        <position position="140"/>
    </location>
</feature>
<reference evidence="2" key="1">
    <citation type="submission" date="2021-06" db="EMBL/GenBank/DDBJ databases">
        <title>Comparative genomics, transcriptomics and evolutionary studies reveal genomic signatures of adaptation to plant cell wall in hemibiotrophic fungi.</title>
        <authorList>
            <consortium name="DOE Joint Genome Institute"/>
            <person name="Baroncelli R."/>
            <person name="Diaz J.F."/>
            <person name="Benocci T."/>
            <person name="Peng M."/>
            <person name="Battaglia E."/>
            <person name="Haridas S."/>
            <person name="Andreopoulos W."/>
            <person name="Labutti K."/>
            <person name="Pangilinan J."/>
            <person name="Floch G.L."/>
            <person name="Makela M.R."/>
            <person name="Henrissat B."/>
            <person name="Grigoriev I.V."/>
            <person name="Crouch J.A."/>
            <person name="De Vries R.P."/>
            <person name="Sukno S.A."/>
            <person name="Thon M.R."/>
        </authorList>
    </citation>
    <scope>NUCLEOTIDE SEQUENCE</scope>
    <source>
        <strain evidence="2">CBS 102054</strain>
    </source>
</reference>
<sequence length="140" mass="15748">CLEECRKNHARCNKYRQQTQSLGQPRYLLYLGSCGDGQVRLTEPGKSTDFAILSYYWGKSPDCTTTLTNLQHHLAGFPLKNLPKIIRDAIEVTLALGLQHLWADALCILQDQDDEMIQNKIRIAHEFYARASIVIGAASA</sequence>
<organism evidence="2 3">
    <name type="scientific">Colletotrichum phormii</name>
    <dbReference type="NCBI Taxonomy" id="359342"/>
    <lineage>
        <taxon>Eukaryota</taxon>
        <taxon>Fungi</taxon>
        <taxon>Dikarya</taxon>
        <taxon>Ascomycota</taxon>
        <taxon>Pezizomycotina</taxon>
        <taxon>Sordariomycetes</taxon>
        <taxon>Hypocreomycetidae</taxon>
        <taxon>Glomerellales</taxon>
        <taxon>Glomerellaceae</taxon>
        <taxon>Colletotrichum</taxon>
        <taxon>Colletotrichum acutatum species complex</taxon>
    </lineage>
</organism>
<dbReference type="GeneID" id="85467761"/>
<name>A0AAJ0E838_9PEZI</name>
<comment type="caution">
    <text evidence="2">The sequence shown here is derived from an EMBL/GenBank/DDBJ whole genome shotgun (WGS) entry which is preliminary data.</text>
</comment>
<dbReference type="InterPro" id="IPR010730">
    <property type="entry name" value="HET"/>
</dbReference>
<keyword evidence="3" id="KW-1185">Reference proteome</keyword>
<dbReference type="Pfam" id="PF06985">
    <property type="entry name" value="HET"/>
    <property type="match status" value="1"/>
</dbReference>
<dbReference type="PANTHER" id="PTHR33112:SF16">
    <property type="entry name" value="HETEROKARYON INCOMPATIBILITY DOMAIN-CONTAINING PROTEIN"/>
    <property type="match status" value="1"/>
</dbReference>
<gene>
    <name evidence="2" type="ORF">BDP81DRAFT_267105</name>
</gene>
<dbReference type="PANTHER" id="PTHR33112">
    <property type="entry name" value="DOMAIN PROTEIN, PUTATIVE-RELATED"/>
    <property type="match status" value="1"/>
</dbReference>
<feature type="domain" description="Heterokaryon incompatibility" evidence="1">
    <location>
        <begin position="50"/>
        <end position="139"/>
    </location>
</feature>
<dbReference type="AlphaFoldDB" id="A0AAJ0E838"/>
<accession>A0AAJ0E838</accession>
<feature type="non-terminal residue" evidence="2">
    <location>
        <position position="1"/>
    </location>
</feature>
<dbReference type="Proteomes" id="UP001243989">
    <property type="component" value="Unassembled WGS sequence"/>
</dbReference>
<proteinExistence type="predicted"/>
<dbReference type="RefSeq" id="XP_060438404.1">
    <property type="nucleotide sequence ID" value="XM_060582899.1"/>
</dbReference>
<evidence type="ECO:0000313" key="2">
    <source>
        <dbReference type="EMBL" id="KAK1622409.1"/>
    </source>
</evidence>
<dbReference type="EMBL" id="JAHMHQ010000036">
    <property type="protein sequence ID" value="KAK1622409.1"/>
    <property type="molecule type" value="Genomic_DNA"/>
</dbReference>